<accession>A0A8S3TIR2</accession>
<dbReference type="AlphaFoldDB" id="A0A8S3TIR2"/>
<sequence>MVQRFGIIVHSEVQIGGNEFSVKFNFNPGQHEIGYYRLYARIEYHASMTDWLEESMFVKLEQPPPHAFTKGGASRTIGDYKKKWYETNFVRYIENHVAFISASILYTVIDSLQNSNSTCMKGSEFYVKAEIYKYLPTREQKDETTEAYDNRHQCPVHGTGAMLQIQ</sequence>
<proteinExistence type="predicted"/>
<dbReference type="EMBL" id="CAJPWZ010002041">
    <property type="protein sequence ID" value="CAG2229968.1"/>
    <property type="molecule type" value="Genomic_DNA"/>
</dbReference>
<reference evidence="1" key="1">
    <citation type="submission" date="2021-03" db="EMBL/GenBank/DDBJ databases">
        <authorList>
            <person name="Bekaert M."/>
        </authorList>
    </citation>
    <scope>NUCLEOTIDE SEQUENCE</scope>
</reference>
<gene>
    <name evidence="1" type="ORF">MEDL_42844</name>
</gene>
<keyword evidence="2" id="KW-1185">Reference proteome</keyword>
<protein>
    <submittedName>
        <fullName evidence="1">Uncharacterized protein</fullName>
    </submittedName>
</protein>
<evidence type="ECO:0000313" key="1">
    <source>
        <dbReference type="EMBL" id="CAG2229968.1"/>
    </source>
</evidence>
<evidence type="ECO:0000313" key="2">
    <source>
        <dbReference type="Proteomes" id="UP000683360"/>
    </source>
</evidence>
<name>A0A8S3TIR2_MYTED</name>
<dbReference type="Proteomes" id="UP000683360">
    <property type="component" value="Unassembled WGS sequence"/>
</dbReference>
<organism evidence="1 2">
    <name type="scientific">Mytilus edulis</name>
    <name type="common">Blue mussel</name>
    <dbReference type="NCBI Taxonomy" id="6550"/>
    <lineage>
        <taxon>Eukaryota</taxon>
        <taxon>Metazoa</taxon>
        <taxon>Spiralia</taxon>
        <taxon>Lophotrochozoa</taxon>
        <taxon>Mollusca</taxon>
        <taxon>Bivalvia</taxon>
        <taxon>Autobranchia</taxon>
        <taxon>Pteriomorphia</taxon>
        <taxon>Mytilida</taxon>
        <taxon>Mytiloidea</taxon>
        <taxon>Mytilidae</taxon>
        <taxon>Mytilinae</taxon>
        <taxon>Mytilus</taxon>
    </lineage>
</organism>
<comment type="caution">
    <text evidence="1">The sequence shown here is derived from an EMBL/GenBank/DDBJ whole genome shotgun (WGS) entry which is preliminary data.</text>
</comment>